<evidence type="ECO:0000256" key="5">
    <source>
        <dbReference type="SAM" id="Phobius"/>
    </source>
</evidence>
<keyword evidence="7" id="KW-1185">Reference proteome</keyword>
<evidence type="ECO:0000256" key="3">
    <source>
        <dbReference type="ARBA" id="ARBA00022989"/>
    </source>
</evidence>
<dbReference type="Pfam" id="PF10136">
    <property type="entry name" value="SpecificRecomb"/>
    <property type="match status" value="1"/>
</dbReference>
<feature type="transmembrane region" description="Helical" evidence="5">
    <location>
        <begin position="366"/>
        <end position="387"/>
    </location>
</feature>
<feature type="transmembrane region" description="Helical" evidence="5">
    <location>
        <begin position="466"/>
        <end position="487"/>
    </location>
</feature>
<sequence length="695" mass="80656">MRLFVKTAIIKLDRMKLRRKPKMTLKYFFEKNFNNDQLWKSKIENIELLVELVNLIRPKKPKKITEVDLSQLIYLLQENQNYRDGLMDCISTNLENKKFNKILSDAGILQDANFFFEVRKRIFAKLIPEQPEKDTLQFILNQVFFVNTDLLWISKIPQEQILQLFSLLKFRSIYGVREENSSFNELVFAMEVITYRICGSAMETDVIRMVPEYENLESPFIAFQRELLTMNEKLLQSPENVIKADDLDYKQLIILHKQCTDYIETAFKNSNKFGISLHVNQSLLRIRQQLDRLRSLLPLLIQGTEEDANRNTIYLSYKLIKYNCNKNNIQKLVNESTQLLSYEITQHTANTGEHYITNSRKEYFKMLYSAAGGGFIVGILCIIKLLLGKVHASGFSHMFLYSMNYSIGFIIIYILGFTLATKQPAMTASALVRALQEGFKQKAQDKKEYKYKEFAIFFARVFRSQFIAFVGNVMIAFPVSLFGIWAIDQIFHYNIAEQKWPVLLNDLNPIYSPAILHAAIAGVFLFLSGIIAGSIANRDKHNHIYYRIQEHPLLKMSLGKKWTKKLASLYEKKWAGIISNFWFGVFMGSTVFIGIFFGLNIDIRHITFASGNFAMGLYGANFYVDEWMFFWSVLGIGLIGLVNFMVSFSLSLGLAFRSRNIPLSELRQVARAIFRYFRSKPLQFFFPPKNSAVSE</sequence>
<dbReference type="InterPro" id="IPR023271">
    <property type="entry name" value="Aquaporin-like"/>
</dbReference>
<dbReference type="InterPro" id="IPR011385">
    <property type="entry name" value="Site-sp_rcmbase"/>
</dbReference>
<accession>A0A6J4GIC5</accession>
<dbReference type="Proteomes" id="UP000479938">
    <property type="component" value="Unassembled WGS sequence"/>
</dbReference>
<reference evidence="6 7" key="1">
    <citation type="submission" date="2020-02" db="EMBL/GenBank/DDBJ databases">
        <authorList>
            <person name="Criscuolo A."/>
        </authorList>
    </citation>
    <scope>NUCLEOTIDE SEQUENCE [LARGE SCALE GENOMIC DNA]</scope>
    <source>
        <strain evidence="6">CIP105534</strain>
    </source>
</reference>
<dbReference type="GO" id="GO:0016020">
    <property type="term" value="C:membrane"/>
    <property type="evidence" value="ECO:0007669"/>
    <property type="project" value="UniProtKB-SubCell"/>
</dbReference>
<dbReference type="AlphaFoldDB" id="A0A6J4GIC5"/>
<feature type="transmembrane region" description="Helical" evidence="5">
    <location>
        <begin position="399"/>
        <end position="420"/>
    </location>
</feature>
<keyword evidence="2 5" id="KW-0812">Transmembrane</keyword>
<evidence type="ECO:0008006" key="8">
    <source>
        <dbReference type="Google" id="ProtNLM"/>
    </source>
</evidence>
<evidence type="ECO:0000313" key="6">
    <source>
        <dbReference type="EMBL" id="CAA9198016.1"/>
    </source>
</evidence>
<comment type="subcellular location">
    <subcellularLocation>
        <location evidence="1">Membrane</location>
        <topology evidence="1">Multi-pass membrane protein</topology>
    </subcellularLocation>
</comment>
<feature type="transmembrane region" description="Helical" evidence="5">
    <location>
        <begin position="514"/>
        <end position="536"/>
    </location>
</feature>
<dbReference type="EMBL" id="CADCSU010000079">
    <property type="protein sequence ID" value="CAA9198016.1"/>
    <property type="molecule type" value="Genomic_DNA"/>
</dbReference>
<evidence type="ECO:0000256" key="1">
    <source>
        <dbReference type="ARBA" id="ARBA00004141"/>
    </source>
</evidence>
<proteinExistence type="predicted"/>
<feature type="transmembrane region" description="Helical" evidence="5">
    <location>
        <begin position="574"/>
        <end position="599"/>
    </location>
</feature>
<protein>
    <recommendedName>
        <fullName evidence="8">Recombinase</fullName>
    </recommendedName>
</protein>
<gene>
    <name evidence="6" type="ORF">FLA105534_01921</name>
</gene>
<dbReference type="PIRSF" id="PIRSF015380">
    <property type="entry name" value="Site-sp_rcmb"/>
    <property type="match status" value="1"/>
</dbReference>
<keyword evidence="4 5" id="KW-0472">Membrane</keyword>
<name>A0A6J4GIC5_9FLAO</name>
<organism evidence="6 7">
    <name type="scientific">Flavobacterium bizetiae</name>
    <dbReference type="NCBI Taxonomy" id="2704140"/>
    <lineage>
        <taxon>Bacteria</taxon>
        <taxon>Pseudomonadati</taxon>
        <taxon>Bacteroidota</taxon>
        <taxon>Flavobacteriia</taxon>
        <taxon>Flavobacteriales</taxon>
        <taxon>Flavobacteriaceae</taxon>
        <taxon>Flavobacterium</taxon>
    </lineage>
</organism>
<keyword evidence="3 5" id="KW-1133">Transmembrane helix</keyword>
<evidence type="ECO:0000256" key="4">
    <source>
        <dbReference type="ARBA" id="ARBA00023136"/>
    </source>
</evidence>
<evidence type="ECO:0000256" key="2">
    <source>
        <dbReference type="ARBA" id="ARBA00022692"/>
    </source>
</evidence>
<feature type="transmembrane region" description="Helical" evidence="5">
    <location>
        <begin position="628"/>
        <end position="656"/>
    </location>
</feature>
<evidence type="ECO:0000313" key="7">
    <source>
        <dbReference type="Proteomes" id="UP000479938"/>
    </source>
</evidence>
<dbReference type="Gene3D" id="1.20.1080.10">
    <property type="entry name" value="Glycerol uptake facilitator protein"/>
    <property type="match status" value="1"/>
</dbReference>